<sequence length="126" mass="15611">MIAQFLDIWSHVDPSSLRKYHKWMIKKFSDSHSPHWIYVQKFTQQIFQVIGSVYLVDFFENIWIFEPSKCFFRMCKYWIRTRFRRHYVQRDSKSVHVDRFSDREQYFVFIMKSSDDFGCEKIRCPA</sequence>
<name>A7IWK7_PBCVN</name>
<dbReference type="EMBL" id="DQ491002">
    <property type="protein sequence ID" value="ABT14731.1"/>
    <property type="molecule type" value="Genomic_DNA"/>
</dbReference>
<protein>
    <submittedName>
        <fullName evidence="1">Uncharacterized protein b332L</fullName>
    </submittedName>
</protein>
<dbReference type="GeneID" id="5658945"/>
<dbReference type="Proteomes" id="UP000202419">
    <property type="component" value="Segment"/>
</dbReference>
<reference evidence="1 2" key="1">
    <citation type="journal article" date="2007" name="Virology">
        <title>Sequence and annotation of the 369-kb NY-2A and the 345-kb AR158 viruses that infect Chlorella NC64A.</title>
        <authorList>
            <person name="Fitzgerald L.A."/>
            <person name="Graves M.V."/>
            <person name="Li X."/>
            <person name="Feldblyum T."/>
            <person name="Nierman W.C."/>
            <person name="Van Etten J.L."/>
        </authorList>
    </citation>
    <scope>NUCLEOTIDE SEQUENCE [LARGE SCALE GENOMIC DNA]</scope>
    <source>
        <strain evidence="1 2">NY-2A</strain>
    </source>
</reference>
<gene>
    <name evidence="1" type="primary">b332L</name>
    <name evidence="1" type="ORF">NY2A_b332L</name>
</gene>
<dbReference type="KEGG" id="vg:5658945"/>
<evidence type="ECO:0000313" key="2">
    <source>
        <dbReference type="Proteomes" id="UP000202419"/>
    </source>
</evidence>
<organismHost>
    <name type="scientific">Chlorella</name>
    <dbReference type="NCBI Taxonomy" id="3071"/>
</organismHost>
<proteinExistence type="predicted"/>
<accession>A7IWK7</accession>
<evidence type="ECO:0000313" key="1">
    <source>
        <dbReference type="EMBL" id="ABT14731.1"/>
    </source>
</evidence>
<keyword evidence="2" id="KW-1185">Reference proteome</keyword>
<dbReference type="RefSeq" id="YP_001497528.1">
    <property type="nucleotide sequence ID" value="NC_009898.1"/>
</dbReference>
<organism evidence="1 2">
    <name type="scientific">Paramecium bursaria Chlorella virus NY2A</name>
    <name type="common">PBCV-NY2A</name>
    <dbReference type="NCBI Taxonomy" id="46021"/>
    <lineage>
        <taxon>Viruses</taxon>
        <taxon>Varidnaviria</taxon>
        <taxon>Bamfordvirae</taxon>
        <taxon>Nucleocytoviricota</taxon>
        <taxon>Megaviricetes</taxon>
        <taxon>Algavirales</taxon>
        <taxon>Phycodnaviridae</taxon>
        <taxon>Chlorovirus</taxon>
        <taxon>Chlorovirus americanus</taxon>
    </lineage>
</organism>